<dbReference type="PANTHER" id="PTHR45138:SF9">
    <property type="entry name" value="DIGUANYLATE CYCLASE DGCM-RELATED"/>
    <property type="match status" value="1"/>
</dbReference>
<comment type="catalytic activity">
    <reaction evidence="2">
        <text>2 GTP = 3',3'-c-di-GMP + 2 diphosphate</text>
        <dbReference type="Rhea" id="RHEA:24898"/>
        <dbReference type="ChEBI" id="CHEBI:33019"/>
        <dbReference type="ChEBI" id="CHEBI:37565"/>
        <dbReference type="ChEBI" id="CHEBI:58805"/>
        <dbReference type="EC" id="2.7.7.65"/>
    </reaction>
</comment>
<reference evidence="6" key="1">
    <citation type="journal article" date="2019" name="Int. J. Syst. Evol. Microbiol.">
        <title>The Global Catalogue of Microorganisms (GCM) 10K type strain sequencing project: providing services to taxonomists for standard genome sequencing and annotation.</title>
        <authorList>
            <consortium name="The Broad Institute Genomics Platform"/>
            <consortium name="The Broad Institute Genome Sequencing Center for Infectious Disease"/>
            <person name="Wu L."/>
            <person name="Ma J."/>
        </authorList>
    </citation>
    <scope>NUCLEOTIDE SEQUENCE [LARGE SCALE GENOMIC DNA]</scope>
    <source>
        <strain evidence="6">CGMCC 1.12121</strain>
    </source>
</reference>
<evidence type="ECO:0000256" key="3">
    <source>
        <dbReference type="SAM" id="Phobius"/>
    </source>
</evidence>
<feature type="transmembrane region" description="Helical" evidence="3">
    <location>
        <begin position="71"/>
        <end position="91"/>
    </location>
</feature>
<evidence type="ECO:0000256" key="1">
    <source>
        <dbReference type="ARBA" id="ARBA00012528"/>
    </source>
</evidence>
<feature type="transmembrane region" description="Helical" evidence="3">
    <location>
        <begin position="177"/>
        <end position="197"/>
    </location>
</feature>
<dbReference type="CDD" id="cd01949">
    <property type="entry name" value="GGDEF"/>
    <property type="match status" value="1"/>
</dbReference>
<dbReference type="SUPFAM" id="SSF55073">
    <property type="entry name" value="Nucleotide cyclase"/>
    <property type="match status" value="1"/>
</dbReference>
<dbReference type="PANTHER" id="PTHR45138">
    <property type="entry name" value="REGULATORY COMPONENTS OF SENSORY TRANSDUCTION SYSTEM"/>
    <property type="match status" value="1"/>
</dbReference>
<proteinExistence type="predicted"/>
<dbReference type="PROSITE" id="PS50887">
    <property type="entry name" value="GGDEF"/>
    <property type="match status" value="1"/>
</dbReference>
<dbReference type="Proteomes" id="UP001596030">
    <property type="component" value="Unassembled WGS sequence"/>
</dbReference>
<dbReference type="EC" id="2.7.7.65" evidence="1"/>
<gene>
    <name evidence="5" type="ORF">ACFO0U_09640</name>
</gene>
<evidence type="ECO:0000313" key="5">
    <source>
        <dbReference type="EMBL" id="MFC4539034.1"/>
    </source>
</evidence>
<dbReference type="InterPro" id="IPR043128">
    <property type="entry name" value="Rev_trsase/Diguanyl_cyclase"/>
</dbReference>
<keyword evidence="3" id="KW-0472">Membrane</keyword>
<protein>
    <recommendedName>
        <fullName evidence="1">diguanylate cyclase</fullName>
        <ecNumber evidence="1">2.7.7.65</ecNumber>
    </recommendedName>
</protein>
<feature type="domain" description="GGDEF" evidence="4">
    <location>
        <begin position="268"/>
        <end position="401"/>
    </location>
</feature>
<evidence type="ECO:0000313" key="6">
    <source>
        <dbReference type="Proteomes" id="UP001596030"/>
    </source>
</evidence>
<organism evidence="5 6">
    <name type="scientific">Chromohalobacter sarecensis</name>
    <dbReference type="NCBI Taxonomy" id="245294"/>
    <lineage>
        <taxon>Bacteria</taxon>
        <taxon>Pseudomonadati</taxon>
        <taxon>Pseudomonadota</taxon>
        <taxon>Gammaproteobacteria</taxon>
        <taxon>Oceanospirillales</taxon>
        <taxon>Halomonadaceae</taxon>
        <taxon>Chromohalobacter</taxon>
    </lineage>
</organism>
<dbReference type="InterPro" id="IPR050469">
    <property type="entry name" value="Diguanylate_Cyclase"/>
</dbReference>
<keyword evidence="6" id="KW-1185">Reference proteome</keyword>
<comment type="caution">
    <text evidence="5">The sequence shown here is derived from an EMBL/GenBank/DDBJ whole genome shotgun (WGS) entry which is preliminary data.</text>
</comment>
<evidence type="ECO:0000256" key="2">
    <source>
        <dbReference type="ARBA" id="ARBA00034247"/>
    </source>
</evidence>
<name>A0ABV9D0T1_9GAMM</name>
<keyword evidence="3" id="KW-1133">Transmembrane helix</keyword>
<dbReference type="InterPro" id="IPR000160">
    <property type="entry name" value="GGDEF_dom"/>
</dbReference>
<dbReference type="NCBIfam" id="TIGR00254">
    <property type="entry name" value="GGDEF"/>
    <property type="match status" value="1"/>
</dbReference>
<keyword evidence="3" id="KW-0812">Transmembrane</keyword>
<feature type="transmembrane region" description="Helical" evidence="3">
    <location>
        <begin position="127"/>
        <end position="145"/>
    </location>
</feature>
<feature type="transmembrane region" description="Helical" evidence="3">
    <location>
        <begin position="103"/>
        <end position="121"/>
    </location>
</feature>
<evidence type="ECO:0000259" key="4">
    <source>
        <dbReference type="PROSITE" id="PS50887"/>
    </source>
</evidence>
<feature type="transmembrane region" description="Helical" evidence="3">
    <location>
        <begin position="152"/>
        <end position="171"/>
    </location>
</feature>
<dbReference type="InterPro" id="IPR029787">
    <property type="entry name" value="Nucleotide_cyclase"/>
</dbReference>
<dbReference type="Gene3D" id="3.30.70.270">
    <property type="match status" value="1"/>
</dbReference>
<dbReference type="EMBL" id="JBHSEU010000016">
    <property type="protein sequence ID" value="MFC4539034.1"/>
    <property type="molecule type" value="Genomic_DNA"/>
</dbReference>
<dbReference type="SMART" id="SM00267">
    <property type="entry name" value="GGDEF"/>
    <property type="match status" value="1"/>
</dbReference>
<feature type="transmembrane region" description="Helical" evidence="3">
    <location>
        <begin position="41"/>
        <end position="59"/>
    </location>
</feature>
<accession>A0ABV9D0T1</accession>
<sequence>MRQWGFIITKNTALRALTDCQFSEYSFEAMYRKSIKTRGRFESCLSLILVSLVFGMFAITDYHLLGLSREYYLLITMRTVVVSLCLFLAFIIGRWGSYSRQAWLHALPLWILATGIILIVPLRPDSLFTQVTAVVVATIAFYLLIPTLLTVAMFASLYLSIGFLVAAVLFAEIGPVVTLRIALLLIMTNVVGFCALLRLEVLQRKQFALLHEERNQNRLLLKEIAHRKSLEAQLRMVAERDALTGLDNRSHFMKRAEALLQRSRLEKVPFSLFMIDVDHFKSINDTWGHTHGDWVLTKIAAACAQSLRPTDVIGRFGGEEFIVALPNTGPEDAQIVAERLKKRVAELPLKEGMSELCLSVTIGIALAHPEEADLESLITRADQTLYVGKRDGRNRVVMYRSSC</sequence>
<dbReference type="Pfam" id="PF00990">
    <property type="entry name" value="GGDEF"/>
    <property type="match status" value="1"/>
</dbReference>